<gene>
    <name evidence="2" type="ORF">BZG01_16950</name>
</gene>
<keyword evidence="1" id="KW-0732">Signal</keyword>
<feature type="signal peptide" evidence="1">
    <location>
        <begin position="1"/>
        <end position="18"/>
    </location>
</feature>
<organism evidence="2 3">
    <name type="scientific">Labilibaculum manganireducens</name>
    <dbReference type="NCBI Taxonomy" id="1940525"/>
    <lineage>
        <taxon>Bacteria</taxon>
        <taxon>Pseudomonadati</taxon>
        <taxon>Bacteroidota</taxon>
        <taxon>Bacteroidia</taxon>
        <taxon>Marinilabiliales</taxon>
        <taxon>Marinifilaceae</taxon>
        <taxon>Labilibaculum</taxon>
    </lineage>
</organism>
<evidence type="ECO:0000256" key="1">
    <source>
        <dbReference type="SAM" id="SignalP"/>
    </source>
</evidence>
<protein>
    <recommendedName>
        <fullName evidence="4">Outer membrane protein beta-barrel domain-containing protein</fullName>
    </recommendedName>
</protein>
<dbReference type="EMBL" id="MVDE01000033">
    <property type="protein sequence ID" value="PKQ62667.1"/>
    <property type="molecule type" value="Genomic_DNA"/>
</dbReference>
<evidence type="ECO:0000313" key="3">
    <source>
        <dbReference type="Proteomes" id="UP000233618"/>
    </source>
</evidence>
<evidence type="ECO:0008006" key="4">
    <source>
        <dbReference type="Google" id="ProtNLM"/>
    </source>
</evidence>
<keyword evidence="3" id="KW-1185">Reference proteome</keyword>
<comment type="caution">
    <text evidence="2">The sequence shown here is derived from an EMBL/GenBank/DDBJ whole genome shotgun (WGS) entry which is preliminary data.</text>
</comment>
<proteinExistence type="predicted"/>
<evidence type="ECO:0000313" key="2">
    <source>
        <dbReference type="EMBL" id="PKQ62667.1"/>
    </source>
</evidence>
<dbReference type="Proteomes" id="UP000233618">
    <property type="component" value="Unassembled WGS sequence"/>
</dbReference>
<dbReference type="AlphaFoldDB" id="A0A2N3HXA7"/>
<accession>A0A2N3HXA7</accession>
<sequence>MKKLYIFFFIFSPMLIHAQFTKDYLLYVDYGISAGNYIGGEVHLNYIHKQKLSLQIGFYDLQRKDLLRPENYNGGPVSIFYLGESNPKDKLKSYSFLVGKILPYKGYQKARWNLRAGLTYSSFKEPINYIEIDSGLFGANYTFEYEKSKMFGVIIKPELEVAFFKNIGTGISGIVCYNEKTIHVGLELVFKFGFVGASK</sequence>
<feature type="chain" id="PRO_5014897741" description="Outer membrane protein beta-barrel domain-containing protein" evidence="1">
    <location>
        <begin position="19"/>
        <end position="199"/>
    </location>
</feature>
<name>A0A2N3HXA7_9BACT</name>
<reference evidence="2 3" key="1">
    <citation type="journal article" date="2017" name="Front. Microbiol.">
        <title>Labilibaculum manganireducens gen. nov., sp. nov. and Labilibaculum filiforme sp. nov., Novel Bacteroidetes Isolated from Subsurface Sediments of the Baltic Sea.</title>
        <authorList>
            <person name="Vandieken V."/>
            <person name="Marshall I.P."/>
            <person name="Niemann H."/>
            <person name="Engelen B."/>
            <person name="Cypionka H."/>
        </authorList>
    </citation>
    <scope>NUCLEOTIDE SEQUENCE [LARGE SCALE GENOMIC DNA]</scope>
    <source>
        <strain evidence="2 3">59.10-2M</strain>
    </source>
</reference>